<dbReference type="PANTHER" id="PTHR43384">
    <property type="entry name" value="SEPTUM SITE-DETERMINING PROTEIN MIND HOMOLOG, CHLOROPLASTIC-RELATED"/>
    <property type="match status" value="1"/>
</dbReference>
<dbReference type="EMBL" id="BAAAYN010000033">
    <property type="protein sequence ID" value="GAA3391603.1"/>
    <property type="molecule type" value="Genomic_DNA"/>
</dbReference>
<comment type="caution">
    <text evidence="4">The sequence shown here is derived from an EMBL/GenBank/DDBJ whole genome shotgun (WGS) entry which is preliminary data.</text>
</comment>
<accession>A0ABP6T2L3</accession>
<gene>
    <name evidence="4" type="ORF">GCM10020369_50180</name>
</gene>
<reference evidence="5" key="1">
    <citation type="journal article" date="2019" name="Int. J. Syst. Evol. Microbiol.">
        <title>The Global Catalogue of Microorganisms (GCM) 10K type strain sequencing project: providing services to taxonomists for standard genome sequencing and annotation.</title>
        <authorList>
            <consortium name="The Broad Institute Genomics Platform"/>
            <consortium name="The Broad Institute Genome Sequencing Center for Infectious Disease"/>
            <person name="Wu L."/>
            <person name="Ma J."/>
        </authorList>
    </citation>
    <scope>NUCLEOTIDE SEQUENCE [LARGE SCALE GENOMIC DNA]</scope>
    <source>
        <strain evidence="5">JCM 9458</strain>
    </source>
</reference>
<evidence type="ECO:0000313" key="4">
    <source>
        <dbReference type="EMBL" id="GAA3391603.1"/>
    </source>
</evidence>
<evidence type="ECO:0000256" key="1">
    <source>
        <dbReference type="ARBA" id="ARBA00022741"/>
    </source>
</evidence>
<keyword evidence="2" id="KW-0067">ATP-binding</keyword>
<evidence type="ECO:0000313" key="5">
    <source>
        <dbReference type="Proteomes" id="UP001501676"/>
    </source>
</evidence>
<name>A0ABP6T2L3_9ACTN</name>
<feature type="region of interest" description="Disordered" evidence="3">
    <location>
        <begin position="122"/>
        <end position="348"/>
    </location>
</feature>
<evidence type="ECO:0000256" key="2">
    <source>
        <dbReference type="ARBA" id="ARBA00022840"/>
    </source>
</evidence>
<dbReference type="Proteomes" id="UP001501676">
    <property type="component" value="Unassembled WGS sequence"/>
</dbReference>
<feature type="compositionally biased region" description="Low complexity" evidence="3">
    <location>
        <begin position="227"/>
        <end position="255"/>
    </location>
</feature>
<dbReference type="Gene3D" id="3.40.50.300">
    <property type="entry name" value="P-loop containing nucleotide triphosphate hydrolases"/>
    <property type="match status" value="1"/>
</dbReference>
<dbReference type="InterPro" id="IPR050625">
    <property type="entry name" value="ParA/MinD_ATPase"/>
</dbReference>
<sequence>MTLPVMTVVTDGDDWEAALVAAWASGSAGVTVVRRCTGAADLLAVAATGVAGAAVVPADLVHLDRPLLTRLASSGVAVVGLADPDDVAARDRLRALGIGQVLTTDTAPTVVASALRTAAAALAHHRTPQRGAGSRPDSRPRPERSSGPIAAPGSAPGSDPAAADPAHLGQTRPASARPASARPDSARPDSQQPDSQRPDRPWPARASDPGVARPRLAGRTALTGRLARGPTPTAPAAPAAPAAQTGPNAPGVPTAPAGPAPPSASEDPPDAPPGPARTSAQGPAPTPAPGSARTPDSGPARAPDSGPAHPPLPGPASSLAPTSGPALPARRADHEPTPPGRVIAVWGPTGAPGRTTVAIGVADEAARLGVPTLLVDADTYGGVVAQCLGLLDEASGLASAARLADAGRLDPRTLATLARSVTPHLRVLTGISRAERWPEIGPDAMTDLLLHARTLCALTVVDCGFSLEQDEELVYDTAAPRRNGATLAALEAADTVLAVGSADPVGLQRLIRGLASLREAVPTAEPEVVVNRLRRGPIVGDPAREVAAALQRFAGFDDIRTLPYDRAAADRALAEGRTLAEVAEKSRLRKAFIQMAIAFCSGSVQDRC</sequence>
<evidence type="ECO:0000256" key="3">
    <source>
        <dbReference type="SAM" id="MobiDB-lite"/>
    </source>
</evidence>
<organism evidence="4 5">
    <name type="scientific">Cryptosporangium minutisporangium</name>
    <dbReference type="NCBI Taxonomy" id="113569"/>
    <lineage>
        <taxon>Bacteria</taxon>
        <taxon>Bacillati</taxon>
        <taxon>Actinomycetota</taxon>
        <taxon>Actinomycetes</taxon>
        <taxon>Cryptosporangiales</taxon>
        <taxon>Cryptosporangiaceae</taxon>
        <taxon>Cryptosporangium</taxon>
    </lineage>
</organism>
<proteinExistence type="predicted"/>
<dbReference type="SUPFAM" id="SSF52540">
    <property type="entry name" value="P-loop containing nucleoside triphosphate hydrolases"/>
    <property type="match status" value="1"/>
</dbReference>
<keyword evidence="1" id="KW-0547">Nucleotide-binding</keyword>
<dbReference type="InterPro" id="IPR027417">
    <property type="entry name" value="P-loop_NTPase"/>
</dbReference>
<evidence type="ECO:0008006" key="6">
    <source>
        <dbReference type="Google" id="ProtNLM"/>
    </source>
</evidence>
<dbReference type="PANTHER" id="PTHR43384:SF6">
    <property type="entry name" value="SEPTUM SITE-DETERMINING PROTEIN MIND HOMOLOG, CHLOROPLASTIC"/>
    <property type="match status" value="1"/>
</dbReference>
<feature type="compositionally biased region" description="Low complexity" evidence="3">
    <location>
        <begin position="315"/>
        <end position="329"/>
    </location>
</feature>
<protein>
    <recommendedName>
        <fullName evidence="6">CobQ/CobB/MinD/ParA nucleotide binding domain-containing protein</fullName>
    </recommendedName>
</protein>
<feature type="compositionally biased region" description="Low complexity" evidence="3">
    <location>
        <begin position="145"/>
        <end position="183"/>
    </location>
</feature>
<keyword evidence="5" id="KW-1185">Reference proteome</keyword>